<dbReference type="RefSeq" id="XP_072806677.1">
    <property type="nucleotide sequence ID" value="XM_072950576.1"/>
</dbReference>
<feature type="compositionally biased region" description="Polar residues" evidence="1">
    <location>
        <begin position="34"/>
        <end position="55"/>
    </location>
</feature>
<accession>A0ABM5CDE4</accession>
<feature type="compositionally biased region" description="Low complexity" evidence="1">
    <location>
        <begin position="224"/>
        <end position="241"/>
    </location>
</feature>
<protein>
    <submittedName>
        <fullName evidence="3">Uncharacterized protein isoform X2</fullName>
    </submittedName>
</protein>
<evidence type="ECO:0000313" key="3">
    <source>
        <dbReference type="RefSeq" id="XP_072806677.1"/>
    </source>
</evidence>
<keyword evidence="2" id="KW-1185">Reference proteome</keyword>
<proteinExistence type="predicted"/>
<dbReference type="GeneID" id="140689546"/>
<feature type="region of interest" description="Disordered" evidence="1">
    <location>
        <begin position="218"/>
        <end position="241"/>
    </location>
</feature>
<gene>
    <name evidence="3" type="primary">LOC140689546</name>
</gene>
<feature type="region of interest" description="Disordered" evidence="1">
    <location>
        <begin position="29"/>
        <end position="113"/>
    </location>
</feature>
<feature type="region of interest" description="Disordered" evidence="1">
    <location>
        <begin position="263"/>
        <end position="298"/>
    </location>
</feature>
<sequence length="308" mass="33029">MWKTQKSLFSFSNDWGPGVFWKPVQVSACHGEQESQSTGASLTGTPNPTRRQQLSLHRGGRVQAGRPGTRPRRQLERQPPGLRAVRAAPVPWPYTPAAPKHSEESETQPVTATRSHQGDALLCVVPALGSAVSVEKARFLGGVACGRRGVSPRPPAAPRSQLPVEMPPLWFLKTTTEGTRRERPASVSPTARGPVRSPLLHCARAAQAFLSSCLPAAPDPSPPGAASSPAGTAPHPHPHPALGHSWLPYPLSLPQLTFSSFTENPLKGFPRPHRPRPLPSPKCLSPSPHHGQRPVPDCRNVCALHSPA</sequence>
<evidence type="ECO:0000313" key="2">
    <source>
        <dbReference type="Proteomes" id="UP001652581"/>
    </source>
</evidence>
<dbReference type="Proteomes" id="UP001652581">
    <property type="component" value="Chromosome 26"/>
</dbReference>
<evidence type="ECO:0000256" key="1">
    <source>
        <dbReference type="SAM" id="MobiDB-lite"/>
    </source>
</evidence>
<name>A0ABM5CDE4_VICPA</name>
<organism evidence="2 3">
    <name type="scientific">Vicugna pacos</name>
    <name type="common">Alpaca</name>
    <name type="synonym">Lama pacos</name>
    <dbReference type="NCBI Taxonomy" id="30538"/>
    <lineage>
        <taxon>Eukaryota</taxon>
        <taxon>Metazoa</taxon>
        <taxon>Chordata</taxon>
        <taxon>Craniata</taxon>
        <taxon>Vertebrata</taxon>
        <taxon>Euteleostomi</taxon>
        <taxon>Mammalia</taxon>
        <taxon>Eutheria</taxon>
        <taxon>Laurasiatheria</taxon>
        <taxon>Artiodactyla</taxon>
        <taxon>Tylopoda</taxon>
        <taxon>Camelidae</taxon>
        <taxon>Vicugna</taxon>
    </lineage>
</organism>
<reference evidence="3" key="1">
    <citation type="submission" date="2025-08" db="UniProtKB">
        <authorList>
            <consortium name="RefSeq"/>
        </authorList>
    </citation>
    <scope>IDENTIFICATION</scope>
</reference>